<evidence type="ECO:0000313" key="4">
    <source>
        <dbReference type="Proteomes" id="UP001515480"/>
    </source>
</evidence>
<dbReference type="Proteomes" id="UP001515480">
    <property type="component" value="Unassembled WGS sequence"/>
</dbReference>
<sequence>MADRPSASSACPSTFLPPASHGAQSHTSSAHDPVLLDQSQCDEPPHPPPPSSPSPGSDLPLPHYDEEALPLRHPASPSHSEERKRKNDASCLAVEEHRFVWDDDLEVLLEHSAHGGGSGYSREQLAAIAAHNYRLVRSGYCTDASSGTAYSLGTEGMPNRTHEVSTTAQGRPLQPPHHTTRIAVARVDTASALRALSHAGRPAAALNFANAHHVGGGYLRGARAQEEDLCRLMPPLFSQLKQLRYPLHANTCHYTHTWLARAADTYEVLGPPVRVAVLSSAMPNMGGHTDTRKYDHAGSEAWRQTVRLRIRAVLHAAAEEKHETLLLGAFGCGAFRNPPDEVARAFAHVLASHEFRGKFSTIAFAIMDPKQSDQGNFAAFRSVFHQLCSDL</sequence>
<dbReference type="PANTHER" id="PTHR35596:SF1">
    <property type="entry name" value="MICROBIAL-TYPE PARG CATALYTIC DOMAIN-CONTAINING PROTEIN"/>
    <property type="match status" value="1"/>
</dbReference>
<dbReference type="EMBL" id="JBGBPQ010000016">
    <property type="protein sequence ID" value="KAL1508592.1"/>
    <property type="molecule type" value="Genomic_DNA"/>
</dbReference>
<name>A0AB34IXN8_PRYPA</name>
<dbReference type="InterPro" id="IPR019261">
    <property type="entry name" value="PARG_cat_microbial"/>
</dbReference>
<dbReference type="PANTHER" id="PTHR35596">
    <property type="entry name" value="DUF2263 DOMAIN-CONTAINING PROTEIN"/>
    <property type="match status" value="1"/>
</dbReference>
<evidence type="ECO:0000313" key="3">
    <source>
        <dbReference type="EMBL" id="KAL1508592.1"/>
    </source>
</evidence>
<protein>
    <recommendedName>
        <fullName evidence="2">Microbial-type PARG catalytic domain-containing protein</fullName>
    </recommendedName>
</protein>
<feature type="region of interest" description="Disordered" evidence="1">
    <location>
        <begin position="152"/>
        <end position="176"/>
    </location>
</feature>
<dbReference type="AlphaFoldDB" id="A0AB34IXN8"/>
<dbReference type="Pfam" id="PF10021">
    <property type="entry name" value="PARG_cat_microb"/>
    <property type="match status" value="1"/>
</dbReference>
<gene>
    <name evidence="3" type="ORF">AB1Y20_004690</name>
</gene>
<reference evidence="3 4" key="1">
    <citation type="journal article" date="2024" name="Science">
        <title>Giant polyketide synthase enzymes in the biosynthesis of giant marine polyether toxins.</title>
        <authorList>
            <person name="Fallon T.R."/>
            <person name="Shende V.V."/>
            <person name="Wierzbicki I.H."/>
            <person name="Pendleton A.L."/>
            <person name="Watervoot N.F."/>
            <person name="Auber R.P."/>
            <person name="Gonzalez D.J."/>
            <person name="Wisecaver J.H."/>
            <person name="Moore B.S."/>
        </authorList>
    </citation>
    <scope>NUCLEOTIDE SEQUENCE [LARGE SCALE GENOMIC DNA]</scope>
    <source>
        <strain evidence="3 4">12B1</strain>
    </source>
</reference>
<feature type="compositionally biased region" description="Polar residues" evidence="1">
    <location>
        <begin position="1"/>
        <end position="12"/>
    </location>
</feature>
<dbReference type="InterPro" id="IPR012664">
    <property type="entry name" value="CHP02452"/>
</dbReference>
<comment type="caution">
    <text evidence="3">The sequence shown here is derived from an EMBL/GenBank/DDBJ whole genome shotgun (WGS) entry which is preliminary data.</text>
</comment>
<dbReference type="SUPFAM" id="SSF52949">
    <property type="entry name" value="Macro domain-like"/>
    <property type="match status" value="1"/>
</dbReference>
<organism evidence="3 4">
    <name type="scientific">Prymnesium parvum</name>
    <name type="common">Toxic golden alga</name>
    <dbReference type="NCBI Taxonomy" id="97485"/>
    <lineage>
        <taxon>Eukaryota</taxon>
        <taxon>Haptista</taxon>
        <taxon>Haptophyta</taxon>
        <taxon>Prymnesiophyceae</taxon>
        <taxon>Prymnesiales</taxon>
        <taxon>Prymnesiaceae</taxon>
        <taxon>Prymnesium</taxon>
    </lineage>
</organism>
<dbReference type="InterPro" id="IPR043472">
    <property type="entry name" value="Macro_dom-like"/>
</dbReference>
<dbReference type="Gene3D" id="3.40.220.10">
    <property type="entry name" value="Leucine Aminopeptidase, subunit E, domain 1"/>
    <property type="match status" value="1"/>
</dbReference>
<feature type="domain" description="Microbial-type PARG catalytic" evidence="2">
    <location>
        <begin position="146"/>
        <end position="241"/>
    </location>
</feature>
<feature type="compositionally biased region" description="Basic and acidic residues" evidence="1">
    <location>
        <begin position="79"/>
        <end position="88"/>
    </location>
</feature>
<evidence type="ECO:0000259" key="2">
    <source>
        <dbReference type="Pfam" id="PF10021"/>
    </source>
</evidence>
<feature type="region of interest" description="Disordered" evidence="1">
    <location>
        <begin position="1"/>
        <end position="88"/>
    </location>
</feature>
<proteinExistence type="predicted"/>
<dbReference type="NCBIfam" id="TIGR02452">
    <property type="entry name" value="TIGR02452 family protein"/>
    <property type="match status" value="1"/>
</dbReference>
<evidence type="ECO:0000256" key="1">
    <source>
        <dbReference type="SAM" id="MobiDB-lite"/>
    </source>
</evidence>
<accession>A0AB34IXN8</accession>
<keyword evidence="4" id="KW-1185">Reference proteome</keyword>